<dbReference type="AlphaFoldDB" id="A0A6J8DHX9"/>
<dbReference type="Proteomes" id="UP000507470">
    <property type="component" value="Unassembled WGS sequence"/>
</dbReference>
<dbReference type="EMBL" id="CACVKT020007391">
    <property type="protein sequence ID" value="CAC5407277.1"/>
    <property type="molecule type" value="Genomic_DNA"/>
</dbReference>
<organism evidence="1 2">
    <name type="scientific">Mytilus coruscus</name>
    <name type="common">Sea mussel</name>
    <dbReference type="NCBI Taxonomy" id="42192"/>
    <lineage>
        <taxon>Eukaryota</taxon>
        <taxon>Metazoa</taxon>
        <taxon>Spiralia</taxon>
        <taxon>Lophotrochozoa</taxon>
        <taxon>Mollusca</taxon>
        <taxon>Bivalvia</taxon>
        <taxon>Autobranchia</taxon>
        <taxon>Pteriomorphia</taxon>
        <taxon>Mytilida</taxon>
        <taxon>Mytiloidea</taxon>
        <taxon>Mytilidae</taxon>
        <taxon>Mytilinae</taxon>
        <taxon>Mytilus</taxon>
    </lineage>
</organism>
<evidence type="ECO:0000313" key="1">
    <source>
        <dbReference type="EMBL" id="CAC5407277.1"/>
    </source>
</evidence>
<sequence length="156" mass="17856">MDATLPMPPPDLLFAKYVVNQAPIQMMRIAKLVSATPASPGNYACPVKPCDGRKFSRFPQYMRHWMTFHTPTTSILPCQSCIHFSESRMEIRDHLVKTHKYKSLAARRTAEGMTRRNIINSKYKSPGPNIPPAREPQIHIQEEIVRLVENIPRDSD</sequence>
<gene>
    <name evidence="1" type="ORF">MCOR_40771</name>
</gene>
<evidence type="ECO:0000313" key="2">
    <source>
        <dbReference type="Proteomes" id="UP000507470"/>
    </source>
</evidence>
<name>A0A6J8DHX9_MYTCO</name>
<keyword evidence="2" id="KW-1185">Reference proteome</keyword>
<dbReference type="OrthoDB" id="10472370at2759"/>
<proteinExistence type="predicted"/>
<accession>A0A6J8DHX9</accession>
<protein>
    <submittedName>
        <fullName evidence="1">EGR1</fullName>
    </submittedName>
</protein>
<reference evidence="1 2" key="1">
    <citation type="submission" date="2020-06" db="EMBL/GenBank/DDBJ databases">
        <authorList>
            <person name="Li R."/>
            <person name="Bekaert M."/>
        </authorList>
    </citation>
    <scope>NUCLEOTIDE SEQUENCE [LARGE SCALE GENOMIC DNA]</scope>
    <source>
        <strain evidence="2">wild</strain>
    </source>
</reference>